<evidence type="ECO:0000313" key="7">
    <source>
        <dbReference type="EMBL" id="ROW04112.1"/>
    </source>
</evidence>
<evidence type="ECO:0000256" key="2">
    <source>
        <dbReference type="ARBA" id="ARBA00022670"/>
    </source>
</evidence>
<dbReference type="Pfam" id="PF02902">
    <property type="entry name" value="Peptidase_C48"/>
    <property type="match status" value="1"/>
</dbReference>
<dbReference type="Gene3D" id="3.40.395.10">
    <property type="entry name" value="Adenoviral Proteinase, Chain A"/>
    <property type="match status" value="1"/>
</dbReference>
<evidence type="ECO:0000256" key="3">
    <source>
        <dbReference type="ARBA" id="ARBA00022801"/>
    </source>
</evidence>
<keyword evidence="3" id="KW-0378">Hydrolase</keyword>
<dbReference type="GO" id="GO:0016926">
    <property type="term" value="P:protein desumoylation"/>
    <property type="evidence" value="ECO:0007669"/>
    <property type="project" value="TreeGrafter"/>
</dbReference>
<dbReference type="PANTHER" id="PTHR12606">
    <property type="entry name" value="SENTRIN/SUMO-SPECIFIC PROTEASE"/>
    <property type="match status" value="1"/>
</dbReference>
<evidence type="ECO:0000256" key="4">
    <source>
        <dbReference type="ARBA" id="ARBA00022807"/>
    </source>
</evidence>
<dbReference type="InterPro" id="IPR038765">
    <property type="entry name" value="Papain-like_cys_pep_sf"/>
</dbReference>
<name>A0A423WLC0_CYTCH</name>
<keyword evidence="8" id="KW-1185">Reference proteome</keyword>
<organism evidence="7 8">
    <name type="scientific">Cytospora chrysosperma</name>
    <name type="common">Cytospora canker fungus</name>
    <name type="synonym">Sphaeria chrysosperma</name>
    <dbReference type="NCBI Taxonomy" id="252740"/>
    <lineage>
        <taxon>Eukaryota</taxon>
        <taxon>Fungi</taxon>
        <taxon>Dikarya</taxon>
        <taxon>Ascomycota</taxon>
        <taxon>Pezizomycotina</taxon>
        <taxon>Sordariomycetes</taxon>
        <taxon>Sordariomycetidae</taxon>
        <taxon>Diaporthales</taxon>
        <taxon>Cytosporaceae</taxon>
        <taxon>Cytospora</taxon>
    </lineage>
</organism>
<feature type="region of interest" description="Disordered" evidence="5">
    <location>
        <begin position="528"/>
        <end position="596"/>
    </location>
</feature>
<dbReference type="PROSITE" id="PS50600">
    <property type="entry name" value="ULP_PROTEASE"/>
    <property type="match status" value="1"/>
</dbReference>
<dbReference type="EMBL" id="LJZO01000002">
    <property type="protein sequence ID" value="ROW04112.1"/>
    <property type="molecule type" value="Genomic_DNA"/>
</dbReference>
<dbReference type="OrthoDB" id="1939479at2759"/>
<proteinExistence type="inferred from homology"/>
<evidence type="ECO:0000259" key="6">
    <source>
        <dbReference type="PROSITE" id="PS50600"/>
    </source>
</evidence>
<evidence type="ECO:0000256" key="1">
    <source>
        <dbReference type="ARBA" id="ARBA00005234"/>
    </source>
</evidence>
<keyword evidence="4" id="KW-0788">Thiol protease</keyword>
<comment type="similarity">
    <text evidence="1">Belongs to the peptidase C48 family.</text>
</comment>
<sequence>MPQKRRSETTEADLAGDVVMRDVPTELAEQTYKSRVTQLGVNIVNGFFQGFTSFLSLAAPVYNVVRPFVSPVAGRAVGSLVNARDHLMHEIVEIRQSTDDGLSVKRFKRLPLNPRTAATKAKLKNTLPISYLKALPDGQYCWTNRIKDHLGAQEHDFVARWFSELMVLIEADTCLPLLPDVTDFVDPLQVPASVSTKVQASGKNELVSILIHNYFILNHHNVWPYKQNMETYIESGKQFIHELKKFGRIYQLVYNDLGRVPYLKRLGFTPLETLEAPNKDGLLSHGERKPYYDCVVLLKFFLDQRNAFNQLFPAQTIAGIIADFDSLHKDEPPPSYVDWPGKHERVPGAFPDDASTNVLFDTVSMRDFEAVRLYDHKHPSPSKFETYDTPMRYAPQKNPIYYDHNGQARARKPALRKARKASADKKSARFRQSGIQFYLSSNNEPVKRIFPKEDATSAEPTTPAIPTARFAPATPASPAVPVAPAVPIAPATPAIAAAPVVPAAPAASATLEKQVSFQPQYGFVTETMQRASEADEAASEQPQFNDEAATVQPQTSDDSAWRFMADRKRERPARKKPQNLDEFFAQDDDDDWGPKLKLSREKRDDFDTRKQFIDDAKHQAERVAEAEKKRKEEEERRIAEERRRVAEEERRQEEEQRRRAEEELRLAEQKRTQEEDDRLAQTGELRQAHKPVVPLLAEEWIVKAQNTLRARPNTELAKTPEGSPLSRKDFETLVTPNRWLNDEIVNGALLHLANYVNQKAGIKNTRVQTAKVQVFNSFFGKKIWDNGGVGTQRQMRRTGIKKETFLNIETVLIPICRGSHWTLLVVRPKHKEIFHLDSLSGTGNESLMDKALKWVSMVMEETFVRSEWAFKTIASPRQHNFDDCGVHTVTNGICIALGIDPDSSYEATEMEHQRLRIAGVLLNNGFMGYFSLDGY</sequence>
<dbReference type="GO" id="GO:0006508">
    <property type="term" value="P:proteolysis"/>
    <property type="evidence" value="ECO:0007669"/>
    <property type="project" value="UniProtKB-KW"/>
</dbReference>
<dbReference type="Proteomes" id="UP000284375">
    <property type="component" value="Unassembled WGS sequence"/>
</dbReference>
<accession>A0A423WLC0</accession>
<gene>
    <name evidence="7" type="ORF">VSDG_00707</name>
</gene>
<dbReference type="GO" id="GO:0005634">
    <property type="term" value="C:nucleus"/>
    <property type="evidence" value="ECO:0007669"/>
    <property type="project" value="TreeGrafter"/>
</dbReference>
<feature type="compositionally biased region" description="Basic and acidic residues" evidence="5">
    <location>
        <begin position="618"/>
        <end position="673"/>
    </location>
</feature>
<reference evidence="7 8" key="1">
    <citation type="submission" date="2015-09" db="EMBL/GenBank/DDBJ databases">
        <title>Host preference determinants of Valsa canker pathogens revealed by comparative genomics.</title>
        <authorList>
            <person name="Yin Z."/>
            <person name="Huang L."/>
        </authorList>
    </citation>
    <scope>NUCLEOTIDE SEQUENCE [LARGE SCALE GENOMIC DNA]</scope>
    <source>
        <strain evidence="7 8">YSFL</strain>
    </source>
</reference>
<dbReference type="PANTHER" id="PTHR12606:SF141">
    <property type="entry name" value="GH15225P-RELATED"/>
    <property type="match status" value="1"/>
</dbReference>
<dbReference type="AlphaFoldDB" id="A0A423WLC0"/>
<feature type="region of interest" description="Disordered" evidence="5">
    <location>
        <begin position="618"/>
        <end position="686"/>
    </location>
</feature>
<protein>
    <recommendedName>
        <fullName evidence="6">Ubiquitin-like protease family profile domain-containing protein</fullName>
    </recommendedName>
</protein>
<comment type="caution">
    <text evidence="7">The sequence shown here is derived from an EMBL/GenBank/DDBJ whole genome shotgun (WGS) entry which is preliminary data.</text>
</comment>
<dbReference type="STRING" id="252740.A0A423WLC0"/>
<keyword evidence="2" id="KW-0645">Protease</keyword>
<evidence type="ECO:0000256" key="5">
    <source>
        <dbReference type="SAM" id="MobiDB-lite"/>
    </source>
</evidence>
<dbReference type="SUPFAM" id="SSF54001">
    <property type="entry name" value="Cysteine proteinases"/>
    <property type="match status" value="1"/>
</dbReference>
<dbReference type="InterPro" id="IPR003653">
    <property type="entry name" value="Peptidase_C48_C"/>
</dbReference>
<dbReference type="GO" id="GO:0016929">
    <property type="term" value="F:deSUMOylase activity"/>
    <property type="evidence" value="ECO:0007669"/>
    <property type="project" value="TreeGrafter"/>
</dbReference>
<feature type="domain" description="Ubiquitin-like protease family profile" evidence="6">
    <location>
        <begin position="723"/>
        <end position="895"/>
    </location>
</feature>
<evidence type="ECO:0000313" key="8">
    <source>
        <dbReference type="Proteomes" id="UP000284375"/>
    </source>
</evidence>